<dbReference type="PANTHER" id="PTHR43806">
    <property type="entry name" value="PEPTIDASE S8"/>
    <property type="match status" value="1"/>
</dbReference>
<organism evidence="6 7">
    <name type="scientific">Panagrolaimus davidi</name>
    <dbReference type="NCBI Taxonomy" id="227884"/>
    <lineage>
        <taxon>Eukaryota</taxon>
        <taxon>Metazoa</taxon>
        <taxon>Ecdysozoa</taxon>
        <taxon>Nematoda</taxon>
        <taxon>Chromadorea</taxon>
        <taxon>Rhabditida</taxon>
        <taxon>Tylenchina</taxon>
        <taxon>Panagrolaimomorpha</taxon>
        <taxon>Panagrolaimoidea</taxon>
        <taxon>Panagrolaimidae</taxon>
        <taxon>Panagrolaimus</taxon>
    </lineage>
</organism>
<evidence type="ECO:0000313" key="7">
    <source>
        <dbReference type="WBParaSite" id="PDA_v2.g24808.t1"/>
    </source>
</evidence>
<keyword evidence="3" id="KW-0720">Serine protease</keyword>
<name>A0A914Q100_9BILA</name>
<dbReference type="SUPFAM" id="SSF52743">
    <property type="entry name" value="Subtilisin-like"/>
    <property type="match status" value="1"/>
</dbReference>
<accession>A0A914Q100</accession>
<dbReference type="GO" id="GO:0004252">
    <property type="term" value="F:serine-type endopeptidase activity"/>
    <property type="evidence" value="ECO:0007669"/>
    <property type="project" value="InterPro"/>
</dbReference>
<keyword evidence="6" id="KW-1185">Reference proteome</keyword>
<dbReference type="InterPro" id="IPR036852">
    <property type="entry name" value="Peptidase_S8/S53_dom_sf"/>
</dbReference>
<dbReference type="Proteomes" id="UP000887578">
    <property type="component" value="Unplaced"/>
</dbReference>
<dbReference type="Pfam" id="PF00082">
    <property type="entry name" value="Peptidase_S8"/>
    <property type="match status" value="1"/>
</dbReference>
<keyword evidence="3" id="KW-0378">Hydrolase</keyword>
<comment type="similarity">
    <text evidence="1">Belongs to the peptidase S8 family.</text>
</comment>
<dbReference type="InterPro" id="IPR000209">
    <property type="entry name" value="Peptidase_S8/S53_dom"/>
</dbReference>
<dbReference type="Gene3D" id="3.40.50.200">
    <property type="entry name" value="Peptidase S8/S53 domain"/>
    <property type="match status" value="1"/>
</dbReference>
<evidence type="ECO:0000256" key="3">
    <source>
        <dbReference type="ARBA" id="ARBA00022825"/>
    </source>
</evidence>
<evidence type="ECO:0000256" key="1">
    <source>
        <dbReference type="ARBA" id="ARBA00011073"/>
    </source>
</evidence>
<dbReference type="Pfam" id="PF21223">
    <property type="entry name" value="TPPII_Ig-like-1"/>
    <property type="match status" value="1"/>
</dbReference>
<sequence length="276" mass="31118">MRLDTIKNNDEIFTIGSLFTSEMKLYFETENDDSPSHLWYYSSKGPTTNGLRGITLVAPGSAIVENSKHHSSNGKQIFHETSCAAPIAAGAIACLLSALKANSIKYNPAIIKMALCNTAFLPENGDQLGYGNGIIQIDSAFEYLKSNRENLLKVIFPQISIKNKSNEKGIVIYKIENDQNIYDYCINIKHLNIQTKNQINWILKLSSEKENQYIEYSKTVTNDLFNVKIDTKDLKPGNYYYSEIQAFDPSNLSLGSIFYLPITIIAPEIVLQKKYF</sequence>
<reference evidence="7" key="1">
    <citation type="submission" date="2022-11" db="UniProtKB">
        <authorList>
            <consortium name="WormBaseParasite"/>
        </authorList>
    </citation>
    <scope>IDENTIFICATION</scope>
</reference>
<dbReference type="AlphaFoldDB" id="A0A914Q100"/>
<dbReference type="InterPro" id="IPR050131">
    <property type="entry name" value="Peptidase_S8_subtilisin-like"/>
</dbReference>
<dbReference type="Gene3D" id="2.60.40.3170">
    <property type="match status" value="1"/>
</dbReference>
<dbReference type="WBParaSite" id="PDA_v2.g24808.t1">
    <property type="protein sequence ID" value="PDA_v2.g24808.t1"/>
    <property type="gene ID" value="PDA_v2.g24808"/>
</dbReference>
<protein>
    <submittedName>
        <fullName evidence="7">Peptidase S8/S53 domain-containing protein</fullName>
    </submittedName>
</protein>
<keyword evidence="2" id="KW-0645">Protease</keyword>
<evidence type="ECO:0000259" key="5">
    <source>
        <dbReference type="Pfam" id="PF21223"/>
    </source>
</evidence>
<evidence type="ECO:0000313" key="6">
    <source>
        <dbReference type="Proteomes" id="UP000887578"/>
    </source>
</evidence>
<dbReference type="InterPro" id="IPR048383">
    <property type="entry name" value="TPPII_Ig-like-1"/>
</dbReference>
<dbReference type="InterPro" id="IPR046940">
    <property type="entry name" value="TPPII_Ig-like_sf"/>
</dbReference>
<dbReference type="GO" id="GO:0008240">
    <property type="term" value="F:tripeptidyl-peptidase activity"/>
    <property type="evidence" value="ECO:0007669"/>
    <property type="project" value="TreeGrafter"/>
</dbReference>
<feature type="domain" description="Tripeptidyl-peptidase II first Ig-like" evidence="5">
    <location>
        <begin position="160"/>
        <end position="265"/>
    </location>
</feature>
<evidence type="ECO:0000259" key="4">
    <source>
        <dbReference type="Pfam" id="PF00082"/>
    </source>
</evidence>
<evidence type="ECO:0000256" key="2">
    <source>
        <dbReference type="ARBA" id="ARBA00022670"/>
    </source>
</evidence>
<dbReference type="GO" id="GO:0005829">
    <property type="term" value="C:cytosol"/>
    <property type="evidence" value="ECO:0007669"/>
    <property type="project" value="TreeGrafter"/>
</dbReference>
<proteinExistence type="inferred from homology"/>
<feature type="domain" description="Peptidase S8/S53" evidence="4">
    <location>
        <begin position="33"/>
        <end position="133"/>
    </location>
</feature>
<dbReference type="PANTHER" id="PTHR43806:SF14">
    <property type="entry name" value="TRIPEPTIDYL-PEPTIDASE 2"/>
    <property type="match status" value="1"/>
</dbReference>
<dbReference type="GO" id="GO:0006508">
    <property type="term" value="P:proteolysis"/>
    <property type="evidence" value="ECO:0007669"/>
    <property type="project" value="UniProtKB-KW"/>
</dbReference>